<feature type="region of interest" description="Actin-binding" evidence="8">
    <location>
        <begin position="640"/>
        <end position="662"/>
    </location>
</feature>
<keyword evidence="7 8" id="KW-0009">Actin-binding</keyword>
<keyword evidence="2 8" id="KW-0547">Nucleotide-binding</keyword>
<evidence type="ECO:0000256" key="7">
    <source>
        <dbReference type="ARBA" id="ARBA00023203"/>
    </source>
</evidence>
<evidence type="ECO:0000313" key="14">
    <source>
        <dbReference type="Proteomes" id="UP001303046"/>
    </source>
</evidence>
<dbReference type="Gene3D" id="1.10.10.820">
    <property type="match status" value="1"/>
</dbReference>
<dbReference type="CDD" id="cd15470">
    <property type="entry name" value="Myo5_CBD"/>
    <property type="match status" value="1"/>
</dbReference>
<reference evidence="13 14" key="1">
    <citation type="submission" date="2023-08" db="EMBL/GenBank/DDBJ databases">
        <title>A Necator americanus chromosomal reference genome.</title>
        <authorList>
            <person name="Ilik V."/>
            <person name="Petrzelkova K.J."/>
            <person name="Pardy F."/>
            <person name="Fuh T."/>
            <person name="Niatou-Singa F.S."/>
            <person name="Gouil Q."/>
            <person name="Baker L."/>
            <person name="Ritchie M.E."/>
            <person name="Jex A.R."/>
            <person name="Gazzola D."/>
            <person name="Li H."/>
            <person name="Toshio Fujiwara R."/>
            <person name="Zhan B."/>
            <person name="Aroian R.V."/>
            <person name="Pafco B."/>
            <person name="Schwarz E.M."/>
        </authorList>
    </citation>
    <scope>NUCLEOTIDE SEQUENCE [LARGE SCALE GENOMIC DNA]</scope>
    <source>
        <strain evidence="13 14">Aroian</strain>
        <tissue evidence="13">Whole animal</tissue>
    </source>
</reference>
<comment type="similarity">
    <text evidence="1 8">Belongs to the TRAFAC class myosin-kinesin ATPase superfamily. Myosin family.</text>
</comment>
<feature type="region of interest" description="Disordered" evidence="10">
    <location>
        <begin position="1236"/>
        <end position="1258"/>
    </location>
</feature>
<dbReference type="InterPro" id="IPR001609">
    <property type="entry name" value="Myosin_head_motor_dom-like"/>
</dbReference>
<comment type="caution">
    <text evidence="13">The sequence shown here is derived from an EMBL/GenBank/DDBJ whole genome shotgun (WGS) entry which is preliminary data.</text>
</comment>
<dbReference type="PANTHER" id="PTHR13140">
    <property type="entry name" value="MYOSIN"/>
    <property type="match status" value="1"/>
</dbReference>
<dbReference type="Pfam" id="PF01843">
    <property type="entry name" value="DIL"/>
    <property type="match status" value="1"/>
</dbReference>
<feature type="coiled-coil region" evidence="9">
    <location>
        <begin position="920"/>
        <end position="1016"/>
    </location>
</feature>
<keyword evidence="14" id="KW-1185">Reference proteome</keyword>
<evidence type="ECO:0000259" key="12">
    <source>
        <dbReference type="PROSITE" id="PS51456"/>
    </source>
</evidence>
<evidence type="ECO:0000256" key="5">
    <source>
        <dbReference type="ARBA" id="ARBA00023123"/>
    </source>
</evidence>
<dbReference type="SMART" id="SM00015">
    <property type="entry name" value="IQ"/>
    <property type="match status" value="6"/>
</dbReference>
<evidence type="ECO:0000313" key="13">
    <source>
        <dbReference type="EMBL" id="KAK6753791.1"/>
    </source>
</evidence>
<evidence type="ECO:0000256" key="2">
    <source>
        <dbReference type="ARBA" id="ARBA00022741"/>
    </source>
</evidence>
<dbReference type="InterPro" id="IPR000048">
    <property type="entry name" value="IQ_motif_EF-hand-BS"/>
</dbReference>
<dbReference type="PRINTS" id="PR00193">
    <property type="entry name" value="MYOSINHEAVY"/>
</dbReference>
<dbReference type="Pfam" id="PF00612">
    <property type="entry name" value="IQ"/>
    <property type="match status" value="3"/>
</dbReference>
<evidence type="ECO:0000256" key="6">
    <source>
        <dbReference type="ARBA" id="ARBA00023175"/>
    </source>
</evidence>
<keyword evidence="3 8" id="KW-0067">ATP-binding</keyword>
<dbReference type="Pfam" id="PF00063">
    <property type="entry name" value="Myosin_head"/>
    <property type="match status" value="1"/>
</dbReference>
<name>A0ABR1DWB9_NECAM</name>
<dbReference type="InterPro" id="IPR036103">
    <property type="entry name" value="MYSc_Myo5"/>
</dbReference>
<dbReference type="PANTHER" id="PTHR13140:SF706">
    <property type="entry name" value="DILUTE CLASS UNCONVENTIONAL MYOSIN, ISOFORM C"/>
    <property type="match status" value="1"/>
</dbReference>
<dbReference type="CDD" id="cd01380">
    <property type="entry name" value="MYSc_Myo5"/>
    <property type="match status" value="1"/>
</dbReference>
<gene>
    <name evidence="13" type="primary">Necator_chrV.g17813</name>
    <name evidence="13" type="ORF">RB195_013023</name>
</gene>
<protein>
    <recommendedName>
        <fullName evidence="15">Myosin head</fullName>
    </recommendedName>
</protein>
<feature type="coiled-coil region" evidence="9">
    <location>
        <begin position="1326"/>
        <end position="1353"/>
    </location>
</feature>
<feature type="binding site" evidence="8">
    <location>
        <begin position="178"/>
        <end position="185"/>
    </location>
    <ligand>
        <name>ATP</name>
        <dbReference type="ChEBI" id="CHEBI:30616"/>
    </ligand>
</feature>
<organism evidence="13 14">
    <name type="scientific">Necator americanus</name>
    <name type="common">Human hookworm</name>
    <dbReference type="NCBI Taxonomy" id="51031"/>
    <lineage>
        <taxon>Eukaryota</taxon>
        <taxon>Metazoa</taxon>
        <taxon>Ecdysozoa</taxon>
        <taxon>Nematoda</taxon>
        <taxon>Chromadorea</taxon>
        <taxon>Rhabditida</taxon>
        <taxon>Rhabditina</taxon>
        <taxon>Rhabditomorpha</taxon>
        <taxon>Strongyloidea</taxon>
        <taxon>Ancylostomatidae</taxon>
        <taxon>Bunostominae</taxon>
        <taxon>Necator</taxon>
    </lineage>
</organism>
<dbReference type="EMBL" id="JAVFWL010000005">
    <property type="protein sequence ID" value="KAK6753791.1"/>
    <property type="molecule type" value="Genomic_DNA"/>
</dbReference>
<dbReference type="InterPro" id="IPR036961">
    <property type="entry name" value="Kinesin_motor_dom_sf"/>
</dbReference>
<evidence type="ECO:0008006" key="15">
    <source>
        <dbReference type="Google" id="ProtNLM"/>
    </source>
</evidence>
<dbReference type="PROSITE" id="PS51456">
    <property type="entry name" value="MYOSIN_MOTOR"/>
    <property type="match status" value="1"/>
</dbReference>
<dbReference type="Gene3D" id="1.20.120.720">
    <property type="entry name" value="Myosin VI head, motor domain, U50 subdomain"/>
    <property type="match status" value="1"/>
</dbReference>
<accession>A0ABR1DWB9</accession>
<evidence type="ECO:0000256" key="8">
    <source>
        <dbReference type="PROSITE-ProRule" id="PRU00782"/>
    </source>
</evidence>
<dbReference type="InterPro" id="IPR027417">
    <property type="entry name" value="P-loop_NTPase"/>
</dbReference>
<keyword evidence="4 9" id="KW-0175">Coiled coil</keyword>
<sequence length="1776" mass="204027">MEQYGGETLGRCQTYPLENYKKGARVWHRHPELVWIPGELEHDVTFATRTIRIRLEDDEVVEIQISSPNQLPFLRNPSILIGKDDLTALSYLHEPAVLHNLQVRFIERECIYTYCGIVLVAINPYADCQHLYGEEVIQVYRGVGKQVRELDPHIYAVAEEAFFDLAEFNKCQSIIVSGESGAGKTVSAKFVMKYFASIAGHRVGSAGIEDRVLATNPIMEAIGNAKTIRNDNSSRFGKFIQINFDDKFTISGAEMKTYLLEKSRLVFQAPIERNYHIFYQLCAARDHPLIKDFSLGPSETYWYTAQGGDSKIPGVDDREDFVETVKALDTLGFSQEKQRDVFRILKGILLLGNIEFRPDGENSVISSMNASEITQLCNDFMINEAELRLWLTVREIRAAGEVVRKGLEPREAMRSRDALSKLLYAQVFSWFVSRFNDALVEKERRISRNKKFIGVLDIYGFETFEVNSFEQFCINYANEKLQQQFNQHVFKLEQEEYEREELSWVRIDFHDNQPAIDLIEGRPGLIDYLDEQSKVVNGSDAAWLNRISTCPTLKKNDQLQMPRIRSTKFIVKHFAAEVPYTTEGFLEKNRDAVSRQLLELVAKTKFSLLREILGSSVVVEDTPGRNTGKKTVAGQFRDSLRDLMAILGTTRPHYVRCIKPNDAKESFYFEPKRAIQQLRACGVLETVRISAAGFPTRWTYEEFARRYRVLYPEGKAMWRDKPRQFAEKACHKCLEEGKFALGKTKIFFRTGQVALLERVRVETLSISAVLIQSCWRGFVARRKYQTMRKSLLTIQAATRAFLAVRRLFYLQMHRAAIVIQTAYRRYKCESSYRKLRCAVIAIQAQYRAAKVRAYVEKMRYEKSAIVIQKYWRGYLVRRSEIERRRKIILVQCCVRRWLAKRRLRELKIESRSVLHLQKLNSGLENKIIDLQLKLDAVTSERNRLASAELQLEKLRTEVALYELEKREWKKAAQKAEELTLEVERLETECDVREAQKSELETKINEMTCRLDQLRAESSIQITDLTDKLNSSSADATTFEQELRKTQSILANESEKRAVAEHEMGLMREQLLQNASLLASPHFSRAGSMRSECGRQPISLSGPEGNSISFGASSGDLDEIALILRQQQMINDLRMRAEQYQRENERLRNVMEASSLVDSLEKRTSLRSFESHKLQELESAYSRMKLEIERLVAEKADAGLENMNVKLLFDRLIEDNDRRREESAELRAMLATRFERQSLAAGGSPRPDSGHWSAGHSDDGSADLDEELCLERQCRQLKAHAENLNRMLIDRNREIEKLEKRLSETTPAFRPSECSVEDAVRDVHGRLNSLTAENLSLNEKLSRQTEELTEARAQLRGYTGGLGLSLNNTADSEVIRLETLSKEGVEHSALLEVFNVPEFTRILICDLKPRLARLLTKAFPAYVILSAFRYYDHAHDETALTGLFSTLHIMLKDTVTRSHDMDVLSLWLVNTWRLFNLLRQYSGEKAEPEWTAANTEKQNSHRLQSFDISPIRDQLRLRVEECYQNLMKRAIEPILSPKIVPGILQHETTSDVGVPTGAKPQIREISREAAKKGLDDLLNFLNYVHAKLTVYGADQVLLGQVFGQISSWICALSLNHLMFRKELCNFEKAIQIKHNVTEIQSWLFSKSLGAYRDALEPLVQACHLLQSRKDESNIETLCGEMTSRLKPRQVIAILQHYAPSDNFEERDIDAELLVMIQRRLNERAAANGETAEDQNTLIVMGTYLQPFNSQPFVHSDFPLETLSLPTCLHLQQVCRLL</sequence>
<dbReference type="Gene3D" id="3.40.850.10">
    <property type="entry name" value="Kinesin motor domain"/>
    <property type="match status" value="1"/>
</dbReference>
<dbReference type="SMART" id="SM01132">
    <property type="entry name" value="DIL"/>
    <property type="match status" value="1"/>
</dbReference>
<feature type="domain" description="Myosin motor" evidence="12">
    <location>
        <begin position="81"/>
        <end position="761"/>
    </location>
</feature>
<dbReference type="Gene3D" id="1.20.5.190">
    <property type="match status" value="3"/>
</dbReference>
<keyword evidence="5 8" id="KW-0518">Myosin</keyword>
<dbReference type="InterPro" id="IPR002710">
    <property type="entry name" value="Dilute_dom"/>
</dbReference>
<proteinExistence type="inferred from homology"/>
<feature type="domain" description="Dilute" evidence="11">
    <location>
        <begin position="1444"/>
        <end position="1721"/>
    </location>
</feature>
<keyword evidence="6 8" id="KW-0505">Motor protein</keyword>
<evidence type="ECO:0000256" key="4">
    <source>
        <dbReference type="ARBA" id="ARBA00023054"/>
    </source>
</evidence>
<dbReference type="SUPFAM" id="SSF52540">
    <property type="entry name" value="P-loop containing nucleoside triphosphate hydrolases"/>
    <property type="match status" value="2"/>
</dbReference>
<dbReference type="SMART" id="SM00242">
    <property type="entry name" value="MYSc"/>
    <property type="match status" value="1"/>
</dbReference>
<evidence type="ECO:0000256" key="3">
    <source>
        <dbReference type="ARBA" id="ARBA00022840"/>
    </source>
</evidence>
<evidence type="ECO:0000259" key="11">
    <source>
        <dbReference type="PROSITE" id="PS51126"/>
    </source>
</evidence>
<dbReference type="Gene3D" id="3.30.70.1590">
    <property type="match status" value="1"/>
</dbReference>
<dbReference type="CDD" id="cd23767">
    <property type="entry name" value="IQCD"/>
    <property type="match status" value="2"/>
</dbReference>
<dbReference type="Proteomes" id="UP001303046">
    <property type="component" value="Unassembled WGS sequence"/>
</dbReference>
<dbReference type="PROSITE" id="PS51126">
    <property type="entry name" value="DILUTE"/>
    <property type="match status" value="1"/>
</dbReference>
<evidence type="ECO:0000256" key="10">
    <source>
        <dbReference type="SAM" id="MobiDB-lite"/>
    </source>
</evidence>
<evidence type="ECO:0000256" key="9">
    <source>
        <dbReference type="SAM" id="Coils"/>
    </source>
</evidence>
<dbReference type="Gene3D" id="1.20.58.530">
    <property type="match status" value="1"/>
</dbReference>
<dbReference type="PROSITE" id="PS50096">
    <property type="entry name" value="IQ"/>
    <property type="match status" value="5"/>
</dbReference>
<feature type="coiled-coil region" evidence="9">
    <location>
        <begin position="1122"/>
        <end position="1193"/>
    </location>
</feature>
<evidence type="ECO:0000256" key="1">
    <source>
        <dbReference type="ARBA" id="ARBA00008314"/>
    </source>
</evidence>